<protein>
    <submittedName>
        <fullName evidence="2">Uncharacterized protein</fullName>
    </submittedName>
</protein>
<feature type="region of interest" description="Disordered" evidence="1">
    <location>
        <begin position="65"/>
        <end position="119"/>
    </location>
</feature>
<dbReference type="OrthoDB" id="654211at2759"/>
<name>A0A7J5YT04_DISMA</name>
<gene>
    <name evidence="2" type="ORF">F7725_005961</name>
</gene>
<dbReference type="EMBL" id="JAAKFY010000009">
    <property type="protein sequence ID" value="KAF3852606.1"/>
    <property type="molecule type" value="Genomic_DNA"/>
</dbReference>
<evidence type="ECO:0000313" key="2">
    <source>
        <dbReference type="EMBL" id="KAF3852606.1"/>
    </source>
</evidence>
<sequence length="377" mass="41779">MLALAQSLQSAQPSSTDNSMAFTMMKRDVQLSCIETSADEMNILPEELSPWLCAVLAPVWKTPTKHTLTSPRHHPENTSHYDPDLQDPLSLSLNENYNGQNLPRHDTKKAPTSPGYDCETPDIRVIIKEEEEGWTVSENHEGFRSEGEKEETSTHSCPPDVKACGTESSVLYGVKRQQRDYSEEKCSEETGCSELYGQSSFTREEATHMLTDSEEKPRISCIQGKSDGNVTVHQGNNTEEKPFCCETNPGHKRNMKSRQRQHAGEESQEHSLHDSAERSPLKSQGLKMARRRRGGGGGGGEEEEEKKQDEEIGGLINSDGEVKTVLTGALIAEKVLKLARVSSRPSLTCKAKPREASSPTLIMEVVSVGKKGRKEKE</sequence>
<feature type="region of interest" description="Disordered" evidence="1">
    <location>
        <begin position="232"/>
        <end position="319"/>
    </location>
</feature>
<accession>A0A7J5YT04</accession>
<comment type="caution">
    <text evidence="2">The sequence shown here is derived from an EMBL/GenBank/DDBJ whole genome shotgun (WGS) entry which is preliminary data.</text>
</comment>
<feature type="compositionally biased region" description="Basic and acidic residues" evidence="1">
    <location>
        <begin position="138"/>
        <end position="153"/>
    </location>
</feature>
<feature type="compositionally biased region" description="Basic residues" evidence="1">
    <location>
        <begin position="250"/>
        <end position="261"/>
    </location>
</feature>
<evidence type="ECO:0000313" key="3">
    <source>
        <dbReference type="Proteomes" id="UP000518266"/>
    </source>
</evidence>
<dbReference type="AlphaFoldDB" id="A0A7J5YT04"/>
<proteinExistence type="predicted"/>
<feature type="region of interest" description="Disordered" evidence="1">
    <location>
        <begin position="136"/>
        <end position="161"/>
    </location>
</feature>
<organism evidence="2 3">
    <name type="scientific">Dissostichus mawsoni</name>
    <name type="common">Antarctic cod</name>
    <dbReference type="NCBI Taxonomy" id="36200"/>
    <lineage>
        <taxon>Eukaryota</taxon>
        <taxon>Metazoa</taxon>
        <taxon>Chordata</taxon>
        <taxon>Craniata</taxon>
        <taxon>Vertebrata</taxon>
        <taxon>Euteleostomi</taxon>
        <taxon>Actinopterygii</taxon>
        <taxon>Neopterygii</taxon>
        <taxon>Teleostei</taxon>
        <taxon>Neoteleostei</taxon>
        <taxon>Acanthomorphata</taxon>
        <taxon>Eupercaria</taxon>
        <taxon>Perciformes</taxon>
        <taxon>Notothenioidei</taxon>
        <taxon>Nototheniidae</taxon>
        <taxon>Dissostichus</taxon>
    </lineage>
</organism>
<dbReference type="Proteomes" id="UP000518266">
    <property type="component" value="Unassembled WGS sequence"/>
</dbReference>
<feature type="compositionally biased region" description="Basic and acidic residues" evidence="1">
    <location>
        <begin position="73"/>
        <end position="83"/>
    </location>
</feature>
<feature type="compositionally biased region" description="Basic and acidic residues" evidence="1">
    <location>
        <begin position="262"/>
        <end position="280"/>
    </location>
</feature>
<reference evidence="2 3" key="1">
    <citation type="submission" date="2020-03" db="EMBL/GenBank/DDBJ databases">
        <title>Dissostichus mawsoni Genome sequencing and assembly.</title>
        <authorList>
            <person name="Park H."/>
        </authorList>
    </citation>
    <scope>NUCLEOTIDE SEQUENCE [LARGE SCALE GENOMIC DNA]</scope>
    <source>
        <strain evidence="2">DM0001</strain>
        <tissue evidence="2">Muscle</tissue>
    </source>
</reference>
<evidence type="ECO:0000256" key="1">
    <source>
        <dbReference type="SAM" id="MobiDB-lite"/>
    </source>
</evidence>
<keyword evidence="3" id="KW-1185">Reference proteome</keyword>